<name>X1GS91_9ZZZZ</name>
<protein>
    <recommendedName>
        <fullName evidence="1">Alpha-D-phosphohexomutase C-terminal domain-containing protein</fullName>
    </recommendedName>
</protein>
<sequence length="67" mass="6979">KDLLARPGATANEEDGLRVDLPVGWVHVRASNTEPIMRIVTEAEDGEAAGALAAEVRAIADGILKGT</sequence>
<evidence type="ECO:0000313" key="2">
    <source>
        <dbReference type="EMBL" id="GAH60022.1"/>
    </source>
</evidence>
<proteinExistence type="predicted"/>
<evidence type="ECO:0000259" key="1">
    <source>
        <dbReference type="Pfam" id="PF00408"/>
    </source>
</evidence>
<dbReference type="AlphaFoldDB" id="X1GS91"/>
<feature type="domain" description="Alpha-D-phosphohexomutase C-terminal" evidence="1">
    <location>
        <begin position="3"/>
        <end position="58"/>
    </location>
</feature>
<dbReference type="Gene3D" id="3.30.310.50">
    <property type="entry name" value="Alpha-D-phosphohexomutase, C-terminal domain"/>
    <property type="match status" value="1"/>
</dbReference>
<accession>X1GS91</accession>
<dbReference type="SUPFAM" id="SSF55957">
    <property type="entry name" value="Phosphoglucomutase, C-terminal domain"/>
    <property type="match status" value="1"/>
</dbReference>
<reference evidence="2" key="1">
    <citation type="journal article" date="2014" name="Front. Microbiol.">
        <title>High frequency of phylogenetically diverse reductive dehalogenase-homologous genes in deep subseafloor sedimentary metagenomes.</title>
        <authorList>
            <person name="Kawai M."/>
            <person name="Futagami T."/>
            <person name="Toyoda A."/>
            <person name="Takaki Y."/>
            <person name="Nishi S."/>
            <person name="Hori S."/>
            <person name="Arai W."/>
            <person name="Tsubouchi T."/>
            <person name="Morono Y."/>
            <person name="Uchiyama I."/>
            <person name="Ito T."/>
            <person name="Fujiyama A."/>
            <person name="Inagaki F."/>
            <person name="Takami H."/>
        </authorList>
    </citation>
    <scope>NUCLEOTIDE SEQUENCE</scope>
    <source>
        <strain evidence="2">Expedition CK06-06</strain>
    </source>
</reference>
<dbReference type="Pfam" id="PF00408">
    <property type="entry name" value="PGM_PMM_IV"/>
    <property type="match status" value="1"/>
</dbReference>
<feature type="non-terminal residue" evidence="2">
    <location>
        <position position="1"/>
    </location>
</feature>
<dbReference type="GO" id="GO:0016868">
    <property type="term" value="F:intramolecular phosphotransferase activity"/>
    <property type="evidence" value="ECO:0007669"/>
    <property type="project" value="InterPro"/>
</dbReference>
<gene>
    <name evidence="2" type="ORF">S03H2_36983</name>
</gene>
<organism evidence="2">
    <name type="scientific">marine sediment metagenome</name>
    <dbReference type="NCBI Taxonomy" id="412755"/>
    <lineage>
        <taxon>unclassified sequences</taxon>
        <taxon>metagenomes</taxon>
        <taxon>ecological metagenomes</taxon>
    </lineage>
</organism>
<dbReference type="EMBL" id="BARU01022731">
    <property type="protein sequence ID" value="GAH60022.1"/>
    <property type="molecule type" value="Genomic_DNA"/>
</dbReference>
<dbReference type="InterPro" id="IPR036900">
    <property type="entry name" value="A-D-PHexomutase_C_sf"/>
</dbReference>
<dbReference type="InterPro" id="IPR005843">
    <property type="entry name" value="A-D-PHexomutase_C"/>
</dbReference>
<comment type="caution">
    <text evidence="2">The sequence shown here is derived from an EMBL/GenBank/DDBJ whole genome shotgun (WGS) entry which is preliminary data.</text>
</comment>